<dbReference type="SUPFAM" id="SSF50346">
    <property type="entry name" value="PRC-barrel domain"/>
    <property type="match status" value="1"/>
</dbReference>
<dbReference type="EMBL" id="CP002551">
    <property type="protein sequence ID" value="ADZ09472.1"/>
    <property type="molecule type" value="Genomic_DNA"/>
</dbReference>
<reference evidence="3" key="1">
    <citation type="submission" date="2011-02" db="EMBL/GenBank/DDBJ databases">
        <title>Complete sequence of Methanobacterium sp. AL-21.</title>
        <authorList>
            <consortium name="US DOE Joint Genome Institute"/>
            <person name="Lucas S."/>
            <person name="Copeland A."/>
            <person name="Lapidus A."/>
            <person name="Cheng J.-F."/>
            <person name="Goodwin L."/>
            <person name="Pitluck S."/>
            <person name="Chertkov O."/>
            <person name="Detter J.C."/>
            <person name="Han C."/>
            <person name="Tapia R."/>
            <person name="Land M."/>
            <person name="Hauser L."/>
            <person name="Kyrpides N."/>
            <person name="Ivanova N."/>
            <person name="Mikhailova N."/>
            <person name="Pagani I."/>
            <person name="Cadillo-Quiroz H."/>
            <person name="Imachi H."/>
            <person name="Zinder S."/>
            <person name="Liu W."/>
            <person name="Woyke T."/>
        </authorList>
    </citation>
    <scope>NUCLEOTIDE SEQUENCE [LARGE SCALE GENOMIC DNA]</scope>
    <source>
        <strain evidence="3">AL-21</strain>
    </source>
</reference>
<dbReference type="RefSeq" id="WP_013644823.1">
    <property type="nucleotide sequence ID" value="NC_015216.1"/>
</dbReference>
<dbReference type="Pfam" id="PF05239">
    <property type="entry name" value="PRC"/>
    <property type="match status" value="1"/>
</dbReference>
<protein>
    <submittedName>
        <fullName evidence="2">PRC-barrel domain protein</fullName>
    </submittedName>
</protein>
<dbReference type="eggNOG" id="arCOG02155">
    <property type="taxonomic scope" value="Archaea"/>
</dbReference>
<keyword evidence="3" id="KW-1185">Reference proteome</keyword>
<dbReference type="Gene3D" id="2.30.30.240">
    <property type="entry name" value="PRC-barrel domain"/>
    <property type="match status" value="1"/>
</dbReference>
<evidence type="ECO:0000259" key="1">
    <source>
        <dbReference type="Pfam" id="PF05239"/>
    </source>
</evidence>
<dbReference type="AlphaFoldDB" id="F0T6V2"/>
<evidence type="ECO:0000313" key="2">
    <source>
        <dbReference type="EMBL" id="ADZ09472.1"/>
    </source>
</evidence>
<dbReference type="InterPro" id="IPR011033">
    <property type="entry name" value="PRC_barrel-like_sf"/>
</dbReference>
<proteinExistence type="predicted"/>
<dbReference type="Proteomes" id="UP000007490">
    <property type="component" value="Chromosome"/>
</dbReference>
<name>F0T6V2_METLA</name>
<accession>F0T6V2</accession>
<dbReference type="InterPro" id="IPR027275">
    <property type="entry name" value="PRC-brl_dom"/>
</dbReference>
<reference evidence="2 3" key="2">
    <citation type="journal article" date="2014" name="Int. J. Syst. Evol. Microbiol.">
        <title>Methanobacterium paludis sp. nov. and a novel strain of Methanobacterium lacus isolated from northern peatlands.</title>
        <authorList>
            <person name="Cadillo-Quiroz H."/>
            <person name="Brauer S.L."/>
            <person name="Goodson N."/>
            <person name="Yavitt J.B."/>
            <person name="Zinder S.H."/>
        </authorList>
    </citation>
    <scope>NUCLEOTIDE SEQUENCE [LARGE SCALE GENOMIC DNA]</scope>
    <source>
        <strain evidence="2 3">AL-21</strain>
    </source>
</reference>
<dbReference type="HOGENOM" id="CLU_184949_0_0_2"/>
<dbReference type="OrthoDB" id="68960at2157"/>
<dbReference type="KEGG" id="mel:Metbo_1230"/>
<dbReference type="GeneID" id="10277681"/>
<organism evidence="2 3">
    <name type="scientific">Methanobacterium lacus (strain AL-21)</name>
    <dbReference type="NCBI Taxonomy" id="877455"/>
    <lineage>
        <taxon>Archaea</taxon>
        <taxon>Methanobacteriati</taxon>
        <taxon>Methanobacteriota</taxon>
        <taxon>Methanomada group</taxon>
        <taxon>Methanobacteria</taxon>
        <taxon>Methanobacteriales</taxon>
        <taxon>Methanobacteriaceae</taxon>
        <taxon>Methanobacterium</taxon>
    </lineage>
</organism>
<feature type="domain" description="PRC-barrel" evidence="1">
    <location>
        <begin position="6"/>
        <end position="74"/>
    </location>
</feature>
<sequence>MKIKDEIIGKEVMDNQGALVGKIKDLDLDLKSKKIDAIELEDTGLSGKIGLGEKKILPFDLVEHIGDKVIIKQIK</sequence>
<evidence type="ECO:0000313" key="3">
    <source>
        <dbReference type="Proteomes" id="UP000007490"/>
    </source>
</evidence>
<gene>
    <name evidence="2" type="ordered locus">Metbo_1230</name>
</gene>